<dbReference type="GO" id="GO:0004867">
    <property type="term" value="F:serine-type endopeptidase inhibitor activity"/>
    <property type="evidence" value="ECO:0007669"/>
    <property type="project" value="UniProtKB-KW"/>
</dbReference>
<name>A0A5J9WE03_9POAL</name>
<dbReference type="OrthoDB" id="1063785at2759"/>
<evidence type="ECO:0000256" key="2">
    <source>
        <dbReference type="ARBA" id="ARBA00022690"/>
    </source>
</evidence>
<protein>
    <recommendedName>
        <fullName evidence="5">Serpin domain-containing protein</fullName>
    </recommendedName>
</protein>
<gene>
    <name evidence="6" type="ORF">EJB05_05684</name>
</gene>
<dbReference type="InterPro" id="IPR042178">
    <property type="entry name" value="Serpin_sf_1"/>
</dbReference>
<dbReference type="InterPro" id="IPR023796">
    <property type="entry name" value="Serpin_dom"/>
</dbReference>
<dbReference type="InterPro" id="IPR000215">
    <property type="entry name" value="Serpin_fam"/>
</dbReference>
<evidence type="ECO:0000313" key="6">
    <source>
        <dbReference type="EMBL" id="TVU46165.1"/>
    </source>
</evidence>
<comment type="caution">
    <text evidence="6">The sequence shown here is derived from an EMBL/GenBank/DDBJ whole genome shotgun (WGS) entry which is preliminary data.</text>
</comment>
<evidence type="ECO:0000313" key="7">
    <source>
        <dbReference type="Proteomes" id="UP000324897"/>
    </source>
</evidence>
<dbReference type="InterPro" id="IPR036186">
    <property type="entry name" value="Serpin_sf"/>
</dbReference>
<feature type="domain" description="Serpin" evidence="5">
    <location>
        <begin position="23"/>
        <end position="360"/>
    </location>
</feature>
<evidence type="ECO:0000259" key="5">
    <source>
        <dbReference type="SMART" id="SM00093"/>
    </source>
</evidence>
<dbReference type="FunFam" id="2.30.39.10:FF:000022">
    <property type="entry name" value="Os11g0230400 protein"/>
    <property type="match status" value="1"/>
</dbReference>
<proteinExistence type="inferred from homology"/>
<dbReference type="PANTHER" id="PTHR11461:SF211">
    <property type="entry name" value="GH10112P-RELATED"/>
    <property type="match status" value="1"/>
</dbReference>
<dbReference type="CDD" id="cd02043">
    <property type="entry name" value="serpinP_plants"/>
    <property type="match status" value="1"/>
</dbReference>
<dbReference type="Gramene" id="TVU46165">
    <property type="protein sequence ID" value="TVU46165"/>
    <property type="gene ID" value="EJB05_05684"/>
</dbReference>
<dbReference type="SMART" id="SM00093">
    <property type="entry name" value="SERPIN"/>
    <property type="match status" value="1"/>
</dbReference>
<dbReference type="PANTHER" id="PTHR11461">
    <property type="entry name" value="SERINE PROTEASE INHIBITOR, SERPIN"/>
    <property type="match status" value="1"/>
</dbReference>
<dbReference type="Proteomes" id="UP000324897">
    <property type="component" value="Chromosome 5"/>
</dbReference>
<organism evidence="6 7">
    <name type="scientific">Eragrostis curvula</name>
    <name type="common">weeping love grass</name>
    <dbReference type="NCBI Taxonomy" id="38414"/>
    <lineage>
        <taxon>Eukaryota</taxon>
        <taxon>Viridiplantae</taxon>
        <taxon>Streptophyta</taxon>
        <taxon>Embryophyta</taxon>
        <taxon>Tracheophyta</taxon>
        <taxon>Spermatophyta</taxon>
        <taxon>Magnoliopsida</taxon>
        <taxon>Liliopsida</taxon>
        <taxon>Poales</taxon>
        <taxon>Poaceae</taxon>
        <taxon>PACMAD clade</taxon>
        <taxon>Chloridoideae</taxon>
        <taxon>Eragrostideae</taxon>
        <taxon>Eragrostidinae</taxon>
        <taxon>Eragrostis</taxon>
    </lineage>
</organism>
<evidence type="ECO:0000256" key="4">
    <source>
        <dbReference type="RuleBase" id="RU000411"/>
    </source>
</evidence>
<sequence>MAATTDIRLSVAHQTGFALRLAAALFSQPRHTSHSTTNAAFSPLSIHATLSLLAAGAGGATRDQLAEALGEGDEGLHALAEHLVQFVLTDGSGTGSPQVTFANGVFVDASLKLKPACEEVAVSKYKAETHSVDFQKKAAEAASQINAWVEKITTGLIKELLSPGSVDQTTRLIIGNALYFKGVWTEKFDASKTKDCQFHLLDGSSVQAPFMSSTRAQYVASYDNLKVLKLPYQQGGDKRQFSLYILLPEAKDGLWSLAEKLSSEPEFLEKHIPVRKVVVGQFNVPKFKISFGFDASNLLKGLGLHLLFSAEADFSQLVDSPAEKSLCVSSIVHKCFVEVDEEGTEAAAACAIITKRCYRNWMTE</sequence>
<reference evidence="6 7" key="1">
    <citation type="journal article" date="2019" name="Sci. Rep.">
        <title>A high-quality genome of Eragrostis curvula grass provides insights into Poaceae evolution and supports new strategies to enhance forage quality.</title>
        <authorList>
            <person name="Carballo J."/>
            <person name="Santos B.A.C.M."/>
            <person name="Zappacosta D."/>
            <person name="Garbus I."/>
            <person name="Selva J.P."/>
            <person name="Gallo C.A."/>
            <person name="Diaz A."/>
            <person name="Albertini E."/>
            <person name="Caccamo M."/>
            <person name="Echenique V."/>
        </authorList>
    </citation>
    <scope>NUCLEOTIDE SEQUENCE [LARGE SCALE GENOMIC DNA]</scope>
    <source>
        <strain evidence="7">cv. Victoria</strain>
        <tissue evidence="6">Leaf</tissue>
    </source>
</reference>
<dbReference type="EMBL" id="RWGY01000004">
    <property type="protein sequence ID" value="TVU46165.1"/>
    <property type="molecule type" value="Genomic_DNA"/>
</dbReference>
<accession>A0A5J9WE03</accession>
<evidence type="ECO:0000256" key="1">
    <source>
        <dbReference type="ARBA" id="ARBA00009500"/>
    </source>
</evidence>
<evidence type="ECO:0000256" key="3">
    <source>
        <dbReference type="ARBA" id="ARBA00022900"/>
    </source>
</evidence>
<keyword evidence="7" id="KW-1185">Reference proteome</keyword>
<dbReference type="Gene3D" id="2.30.39.10">
    <property type="entry name" value="Alpha-1-antitrypsin, domain 1"/>
    <property type="match status" value="1"/>
</dbReference>
<keyword evidence="2" id="KW-0646">Protease inhibitor</keyword>
<dbReference type="InterPro" id="IPR042185">
    <property type="entry name" value="Serpin_sf_2"/>
</dbReference>
<comment type="similarity">
    <text evidence="1 4">Belongs to the serpin family.</text>
</comment>
<dbReference type="SUPFAM" id="SSF56574">
    <property type="entry name" value="Serpins"/>
    <property type="match status" value="1"/>
</dbReference>
<feature type="non-terminal residue" evidence="6">
    <location>
        <position position="1"/>
    </location>
</feature>
<keyword evidence="3" id="KW-0722">Serine protease inhibitor</keyword>
<dbReference type="Gene3D" id="3.30.497.10">
    <property type="entry name" value="Antithrombin, subunit I, domain 2"/>
    <property type="match status" value="1"/>
</dbReference>
<dbReference type="Pfam" id="PF00079">
    <property type="entry name" value="Serpin"/>
    <property type="match status" value="1"/>
</dbReference>
<dbReference type="AlphaFoldDB" id="A0A5J9WE03"/>
<dbReference type="GO" id="GO:0005615">
    <property type="term" value="C:extracellular space"/>
    <property type="evidence" value="ECO:0007669"/>
    <property type="project" value="InterPro"/>
</dbReference>